<dbReference type="Pfam" id="PF12796">
    <property type="entry name" value="Ank_2"/>
    <property type="match status" value="1"/>
</dbReference>
<dbReference type="PROSITE" id="PS50088">
    <property type="entry name" value="ANK_REPEAT"/>
    <property type="match status" value="2"/>
</dbReference>
<dbReference type="InterPro" id="IPR036770">
    <property type="entry name" value="Ankyrin_rpt-contain_sf"/>
</dbReference>
<organism evidence="5 6">
    <name type="scientific">Phytophthora fragariae</name>
    <dbReference type="NCBI Taxonomy" id="53985"/>
    <lineage>
        <taxon>Eukaryota</taxon>
        <taxon>Sar</taxon>
        <taxon>Stramenopiles</taxon>
        <taxon>Oomycota</taxon>
        <taxon>Peronosporomycetes</taxon>
        <taxon>Peronosporales</taxon>
        <taxon>Peronosporaceae</taxon>
        <taxon>Phytophthora</taxon>
    </lineage>
</organism>
<keyword evidence="2 3" id="KW-0040">ANK repeat</keyword>
<dbReference type="SMART" id="SM00248">
    <property type="entry name" value="ANK"/>
    <property type="match status" value="4"/>
</dbReference>
<proteinExistence type="predicted"/>
<dbReference type="Proteomes" id="UP000476176">
    <property type="component" value="Unassembled WGS sequence"/>
</dbReference>
<evidence type="ECO:0000259" key="4">
    <source>
        <dbReference type="Pfam" id="PF17189"/>
    </source>
</evidence>
<evidence type="ECO:0000313" key="5">
    <source>
        <dbReference type="EMBL" id="KAE9244915.1"/>
    </source>
</evidence>
<dbReference type="SUPFAM" id="SSF48403">
    <property type="entry name" value="Ankyrin repeat"/>
    <property type="match status" value="1"/>
</dbReference>
<name>A0A6G0PFD5_9STRA</name>
<evidence type="ECO:0000256" key="2">
    <source>
        <dbReference type="ARBA" id="ARBA00023043"/>
    </source>
</evidence>
<sequence length="204" mass="22298">MGHFSKFIPAGSKFLKTKTLINFHRWAFVTPGNRVVIQFMNRDSSAVATVILLESGATEILQVSLRDPTFPTATTPLHVSVLNRDYDRVHHLLTKEGVHPCITDQTGCSALNHAALLGQMRICELLITAGANVNAAAHDGSTPLHKAAQGGRADVVQFLLRQGANLNAENKRGETAYTIASHRNHMQVAVLLYQIPVAKREDNT</sequence>
<feature type="repeat" description="ANK" evidence="3">
    <location>
        <begin position="106"/>
        <end position="138"/>
    </location>
</feature>
<comment type="caution">
    <text evidence="5">The sequence shown here is derived from an EMBL/GenBank/DDBJ whole genome shotgun (WGS) entry which is preliminary data.</text>
</comment>
<dbReference type="PROSITE" id="PS50297">
    <property type="entry name" value="ANK_REP_REGION"/>
    <property type="match status" value="2"/>
</dbReference>
<dbReference type="InterPro" id="IPR002110">
    <property type="entry name" value="Ankyrin_rpt"/>
</dbReference>
<dbReference type="Pfam" id="PF17189">
    <property type="entry name" value="Glyco_hydro_30C"/>
    <property type="match status" value="1"/>
</dbReference>
<dbReference type="Gene3D" id="1.25.40.20">
    <property type="entry name" value="Ankyrin repeat-containing domain"/>
    <property type="match status" value="1"/>
</dbReference>
<feature type="repeat" description="ANK" evidence="3">
    <location>
        <begin position="139"/>
        <end position="171"/>
    </location>
</feature>
<evidence type="ECO:0000256" key="1">
    <source>
        <dbReference type="ARBA" id="ARBA00022737"/>
    </source>
</evidence>
<dbReference type="InterPro" id="IPR033452">
    <property type="entry name" value="GH30_C"/>
</dbReference>
<evidence type="ECO:0000313" key="6">
    <source>
        <dbReference type="Proteomes" id="UP000476176"/>
    </source>
</evidence>
<dbReference type="EMBL" id="QXGC01000205">
    <property type="protein sequence ID" value="KAE9244915.1"/>
    <property type="molecule type" value="Genomic_DNA"/>
</dbReference>
<evidence type="ECO:0000256" key="3">
    <source>
        <dbReference type="PROSITE-ProRule" id="PRU00023"/>
    </source>
</evidence>
<reference evidence="5 6" key="1">
    <citation type="submission" date="2018-09" db="EMBL/GenBank/DDBJ databases">
        <title>Genomic investigation of the strawberry pathogen Phytophthora fragariae indicates pathogenicity is determined by transcriptional variation in three key races.</title>
        <authorList>
            <person name="Adams T.M."/>
            <person name="Armitage A.D."/>
            <person name="Sobczyk M.K."/>
            <person name="Bates H.J."/>
            <person name="Dunwell J.M."/>
            <person name="Nellist C.F."/>
            <person name="Harrison R.J."/>
        </authorList>
    </citation>
    <scope>NUCLEOTIDE SEQUENCE [LARGE SCALE GENOMIC DNA]</scope>
    <source>
        <strain evidence="5 6">BC-23</strain>
    </source>
</reference>
<feature type="domain" description="Glycosyl hydrolase family 30 beta sandwich" evidence="4">
    <location>
        <begin position="19"/>
        <end position="54"/>
    </location>
</feature>
<dbReference type="PANTHER" id="PTHR24201">
    <property type="entry name" value="ANK_REP_REGION DOMAIN-CONTAINING PROTEIN"/>
    <property type="match status" value="1"/>
</dbReference>
<keyword evidence="1" id="KW-0677">Repeat</keyword>
<dbReference type="InterPro" id="IPR050776">
    <property type="entry name" value="Ank_Repeat/CDKN_Inhibitor"/>
</dbReference>
<protein>
    <recommendedName>
        <fullName evidence="4">Glycosyl hydrolase family 30 beta sandwich domain-containing protein</fullName>
    </recommendedName>
</protein>
<dbReference type="AlphaFoldDB" id="A0A6G0PFD5"/>
<gene>
    <name evidence="5" type="ORF">PF004_g5469</name>
</gene>
<accession>A0A6G0PFD5</accession>